<name>A0A292Q7G0_9PEZI</name>
<proteinExistence type="predicted"/>
<dbReference type="Pfam" id="PF12776">
    <property type="entry name" value="Myb_DNA-bind_3"/>
    <property type="match status" value="1"/>
</dbReference>
<reference evidence="4" key="1">
    <citation type="submission" date="2015-10" db="EMBL/GenBank/DDBJ databases">
        <authorList>
            <person name="Regsiter A."/>
            <person name="william w."/>
        </authorList>
    </citation>
    <scope>NUCLEOTIDE SEQUENCE</scope>
    <source>
        <strain evidence="4">Montdore</strain>
    </source>
</reference>
<sequence length="527" mass="60658">MAEAVTGFRIIGDMHDRYWKCYMFYDIGSEKLPSGAHLCMPLRHNGHSLSQRKCLEGFLVLQALNLVLSETETVLHFMAESMGIKGESKTLFSPLLREDDLGGENYFKTMNRNSVFFLWLIEVYGTLWGKCIESRNVAEQWIPAEQTRKYKPRWSEKDQKTFDEEVAEYRMEVKARCLKLEKMAKSLQERIDRIKTLKDFVDILPRLDSAGREVSVVAIQDFHWPSPAKALITITLAVALGIVVLLMNISLLRRSLAALKTWAQCSVRRRMEKVPKSKAIYRGSVLGEKHPDWTCWNQLAHSLDEAEKRTFLPVTASPGSESGCWYWYFMAIFIIILVPLQELTFIIRTFHRNENSGPLQEFMRIPWAPIWILQLSLVYVVMLVGYEVHLLVGSVYRLGVWLWAGKGIATGKKAPPGQRSEPRPDSAQEDRGLVSWLMRPARAMQFLIDAEALRSKGQGVDVERVRPSKAFWSKAADRVLIDEMLKQCRNGKKIDNGFKREVWNEITTNFNRIRAREDNLIVGQIKN</sequence>
<keyword evidence="1" id="KW-0175">Coiled coil</keyword>
<keyword evidence="5" id="KW-1185">Reference proteome</keyword>
<dbReference type="Proteomes" id="UP001412239">
    <property type="component" value="Unassembled WGS sequence"/>
</dbReference>
<keyword evidence="2" id="KW-0812">Transmembrane</keyword>
<dbReference type="AlphaFoldDB" id="A0A292Q7G0"/>
<feature type="transmembrane region" description="Helical" evidence="2">
    <location>
        <begin position="367"/>
        <end position="388"/>
    </location>
</feature>
<protein>
    <recommendedName>
        <fullName evidence="3">Myb/SANT-like domain-containing protein</fullName>
    </recommendedName>
</protein>
<keyword evidence="2" id="KW-1133">Transmembrane helix</keyword>
<dbReference type="EMBL" id="LN890953">
    <property type="protein sequence ID" value="CUS15021.1"/>
    <property type="molecule type" value="Genomic_DNA"/>
</dbReference>
<feature type="transmembrane region" description="Helical" evidence="2">
    <location>
        <begin position="230"/>
        <end position="252"/>
    </location>
</feature>
<feature type="transmembrane region" description="Helical" evidence="2">
    <location>
        <begin position="325"/>
        <end position="347"/>
    </location>
</feature>
<evidence type="ECO:0000256" key="1">
    <source>
        <dbReference type="SAM" id="Coils"/>
    </source>
</evidence>
<dbReference type="InterPro" id="IPR024752">
    <property type="entry name" value="Myb/SANT-like_dom"/>
</dbReference>
<feature type="coiled-coil region" evidence="1">
    <location>
        <begin position="170"/>
        <end position="197"/>
    </location>
</feature>
<keyword evidence="2" id="KW-0472">Membrane</keyword>
<accession>A0A292Q7G0</accession>
<feature type="domain" description="Myb/SANT-like" evidence="3">
    <location>
        <begin position="472"/>
        <end position="513"/>
    </location>
</feature>
<organism evidence="4 5">
    <name type="scientific">Tuber aestivum</name>
    <name type="common">summer truffle</name>
    <dbReference type="NCBI Taxonomy" id="59557"/>
    <lineage>
        <taxon>Eukaryota</taxon>
        <taxon>Fungi</taxon>
        <taxon>Dikarya</taxon>
        <taxon>Ascomycota</taxon>
        <taxon>Pezizomycotina</taxon>
        <taxon>Pezizomycetes</taxon>
        <taxon>Pezizales</taxon>
        <taxon>Tuberaceae</taxon>
        <taxon>Tuber</taxon>
    </lineage>
</organism>
<gene>
    <name evidence="4" type="ORF">GSTUAT00000915001</name>
</gene>
<evidence type="ECO:0000313" key="5">
    <source>
        <dbReference type="Proteomes" id="UP001412239"/>
    </source>
</evidence>
<evidence type="ECO:0000259" key="3">
    <source>
        <dbReference type="Pfam" id="PF12776"/>
    </source>
</evidence>
<evidence type="ECO:0000313" key="4">
    <source>
        <dbReference type="EMBL" id="CUS15021.1"/>
    </source>
</evidence>
<evidence type="ECO:0000256" key="2">
    <source>
        <dbReference type="SAM" id="Phobius"/>
    </source>
</evidence>